<sequence length="245" mass="27835">MILTHSKLESAVKKISVMENKIEFYEQKCNKLEKEVIFLKGNICNAEQASLINNIEISGVPKTANEDVSEIVKITASVLNCEIKPNNILHSFRGKSPENTLYNVHLYEIQSGTEEKYGEKCQLLQEISDMYRDFNKKQVKNTKSKKDKNEGYRAKINATQGYSCYDIELENESLTDMSVDNNNYSIFRDIKNEDIPNILNIETSTAVNDDTITQNNMIEVTLDNVPNPIDTTCIDIPSTSKLGNY</sequence>
<dbReference type="AlphaFoldDB" id="A0A6G0VUF8"/>
<keyword evidence="2" id="KW-0695">RNA-directed DNA polymerase</keyword>
<evidence type="ECO:0000256" key="1">
    <source>
        <dbReference type="SAM" id="Coils"/>
    </source>
</evidence>
<organism evidence="2 3">
    <name type="scientific">Aphis craccivora</name>
    <name type="common">Cowpea aphid</name>
    <dbReference type="NCBI Taxonomy" id="307492"/>
    <lineage>
        <taxon>Eukaryota</taxon>
        <taxon>Metazoa</taxon>
        <taxon>Ecdysozoa</taxon>
        <taxon>Arthropoda</taxon>
        <taxon>Hexapoda</taxon>
        <taxon>Insecta</taxon>
        <taxon>Pterygota</taxon>
        <taxon>Neoptera</taxon>
        <taxon>Paraneoptera</taxon>
        <taxon>Hemiptera</taxon>
        <taxon>Sternorrhyncha</taxon>
        <taxon>Aphidomorpha</taxon>
        <taxon>Aphidoidea</taxon>
        <taxon>Aphididae</taxon>
        <taxon>Aphidini</taxon>
        <taxon>Aphis</taxon>
        <taxon>Aphis</taxon>
    </lineage>
</organism>
<feature type="coiled-coil region" evidence="1">
    <location>
        <begin position="8"/>
        <end position="42"/>
    </location>
</feature>
<comment type="caution">
    <text evidence="2">The sequence shown here is derived from an EMBL/GenBank/DDBJ whole genome shotgun (WGS) entry which is preliminary data.</text>
</comment>
<evidence type="ECO:0000313" key="3">
    <source>
        <dbReference type="Proteomes" id="UP000478052"/>
    </source>
</evidence>
<protein>
    <submittedName>
        <fullName evidence="2">Reverse transcriptase domain-containing protein</fullName>
    </submittedName>
</protein>
<proteinExistence type="predicted"/>
<keyword evidence="1" id="KW-0175">Coiled coil</keyword>
<name>A0A6G0VUF8_APHCR</name>
<reference evidence="2 3" key="1">
    <citation type="submission" date="2019-08" db="EMBL/GenBank/DDBJ databases">
        <title>Whole genome of Aphis craccivora.</title>
        <authorList>
            <person name="Voronova N.V."/>
            <person name="Shulinski R.S."/>
            <person name="Bandarenka Y.V."/>
            <person name="Zhorov D.G."/>
            <person name="Warner D."/>
        </authorList>
    </citation>
    <scope>NUCLEOTIDE SEQUENCE [LARGE SCALE GENOMIC DNA]</scope>
    <source>
        <strain evidence="2">180601</strain>
        <tissue evidence="2">Whole Body</tissue>
    </source>
</reference>
<keyword evidence="3" id="KW-1185">Reference proteome</keyword>
<keyword evidence="2" id="KW-0808">Transferase</keyword>
<gene>
    <name evidence="2" type="ORF">FWK35_00027500</name>
</gene>
<dbReference type="EMBL" id="VUJU01011726">
    <property type="protein sequence ID" value="KAF0710205.1"/>
    <property type="molecule type" value="Genomic_DNA"/>
</dbReference>
<dbReference type="OrthoDB" id="7490514at2759"/>
<evidence type="ECO:0000313" key="2">
    <source>
        <dbReference type="EMBL" id="KAF0710205.1"/>
    </source>
</evidence>
<keyword evidence="2" id="KW-0548">Nucleotidyltransferase</keyword>
<dbReference type="Proteomes" id="UP000478052">
    <property type="component" value="Unassembled WGS sequence"/>
</dbReference>
<dbReference type="GO" id="GO:0003964">
    <property type="term" value="F:RNA-directed DNA polymerase activity"/>
    <property type="evidence" value="ECO:0007669"/>
    <property type="project" value="UniProtKB-KW"/>
</dbReference>
<accession>A0A6G0VUF8</accession>